<comment type="caution">
    <text evidence="2">The sequence shown here is derived from an EMBL/GenBank/DDBJ whole genome shotgun (WGS) entry which is preliminary data.</text>
</comment>
<accession>A0A8H6XQB6</accession>
<protein>
    <submittedName>
        <fullName evidence="2">Uncharacterized protein</fullName>
    </submittedName>
</protein>
<feature type="region of interest" description="Disordered" evidence="1">
    <location>
        <begin position="1"/>
        <end position="114"/>
    </location>
</feature>
<dbReference type="EMBL" id="JACAZH010000019">
    <property type="protein sequence ID" value="KAF7346035.1"/>
    <property type="molecule type" value="Genomic_DNA"/>
</dbReference>
<name>A0A8H6XQB6_9AGAR</name>
<keyword evidence="3" id="KW-1185">Reference proteome</keyword>
<feature type="compositionally biased region" description="Polar residues" evidence="1">
    <location>
        <begin position="79"/>
        <end position="97"/>
    </location>
</feature>
<sequence>MGHTTPPRSRIQTSLFRQLFPIPAPRPGNRRRDNAPSQPSVADTSEDGSQHKRTQTDADRPAKRARKESSSLDDGPAVRNQSTTNTRFSRRQISNAATGFRRETSTRSARGGGFQVNANQNVEFVNLAGTGGTGGAGGFGGPHRRNWWEWPGYNFEYESCF</sequence>
<dbReference type="OrthoDB" id="10507231at2759"/>
<gene>
    <name evidence="2" type="ORF">MSAN_01829500</name>
</gene>
<dbReference type="AlphaFoldDB" id="A0A8H6XQB6"/>
<organism evidence="2 3">
    <name type="scientific">Mycena sanguinolenta</name>
    <dbReference type="NCBI Taxonomy" id="230812"/>
    <lineage>
        <taxon>Eukaryota</taxon>
        <taxon>Fungi</taxon>
        <taxon>Dikarya</taxon>
        <taxon>Basidiomycota</taxon>
        <taxon>Agaricomycotina</taxon>
        <taxon>Agaricomycetes</taxon>
        <taxon>Agaricomycetidae</taxon>
        <taxon>Agaricales</taxon>
        <taxon>Marasmiineae</taxon>
        <taxon>Mycenaceae</taxon>
        <taxon>Mycena</taxon>
    </lineage>
</organism>
<evidence type="ECO:0000256" key="1">
    <source>
        <dbReference type="SAM" id="MobiDB-lite"/>
    </source>
</evidence>
<evidence type="ECO:0000313" key="2">
    <source>
        <dbReference type="EMBL" id="KAF7346035.1"/>
    </source>
</evidence>
<feature type="compositionally biased region" description="Basic and acidic residues" evidence="1">
    <location>
        <begin position="48"/>
        <end position="70"/>
    </location>
</feature>
<feature type="compositionally biased region" description="Polar residues" evidence="1">
    <location>
        <begin position="1"/>
        <end position="16"/>
    </location>
</feature>
<proteinExistence type="predicted"/>
<dbReference type="Proteomes" id="UP000623467">
    <property type="component" value="Unassembled WGS sequence"/>
</dbReference>
<evidence type="ECO:0000313" key="3">
    <source>
        <dbReference type="Proteomes" id="UP000623467"/>
    </source>
</evidence>
<reference evidence="2" key="1">
    <citation type="submission" date="2020-05" db="EMBL/GenBank/DDBJ databases">
        <title>Mycena genomes resolve the evolution of fungal bioluminescence.</title>
        <authorList>
            <person name="Tsai I.J."/>
        </authorList>
    </citation>
    <scope>NUCLEOTIDE SEQUENCE</scope>
    <source>
        <strain evidence="2">160909Yilan</strain>
    </source>
</reference>